<reference evidence="1 2" key="1">
    <citation type="journal article" date="2015" name="Genome Announc.">
        <title>Expanding the biotechnology potential of lactobacilli through comparative genomics of 213 strains and associated genera.</title>
        <authorList>
            <person name="Sun Z."/>
            <person name="Harris H.M."/>
            <person name="McCann A."/>
            <person name="Guo C."/>
            <person name="Argimon S."/>
            <person name="Zhang W."/>
            <person name="Yang X."/>
            <person name="Jeffery I.B."/>
            <person name="Cooney J.C."/>
            <person name="Kagawa T.F."/>
            <person name="Liu W."/>
            <person name="Song Y."/>
            <person name="Salvetti E."/>
            <person name="Wrobel A."/>
            <person name="Rasinkangas P."/>
            <person name="Parkhill J."/>
            <person name="Rea M.C."/>
            <person name="O'Sullivan O."/>
            <person name="Ritari J."/>
            <person name="Douillard F.P."/>
            <person name="Paul Ross R."/>
            <person name="Yang R."/>
            <person name="Briner A.E."/>
            <person name="Felis G.E."/>
            <person name="de Vos W.M."/>
            <person name="Barrangou R."/>
            <person name="Klaenhammer T.R."/>
            <person name="Caufield P.W."/>
            <person name="Cui Y."/>
            <person name="Zhang H."/>
            <person name="O'Toole P.W."/>
        </authorList>
    </citation>
    <scope>NUCLEOTIDE SEQUENCE [LARGE SCALE GENOMIC DNA]</scope>
    <source>
        <strain evidence="1 2">DSM 20405</strain>
    </source>
</reference>
<dbReference type="RefSeq" id="WP_051654336.1">
    <property type="nucleotide sequence ID" value="NZ_JNKN01000001.1"/>
</dbReference>
<gene>
    <name evidence="1" type="ORF">IV49_GL001610</name>
</gene>
<dbReference type="SUPFAM" id="SSF158622">
    <property type="entry name" value="YheA/YmcA-like"/>
    <property type="match status" value="1"/>
</dbReference>
<comment type="caution">
    <text evidence="1">The sequence shown here is derived from an EMBL/GenBank/DDBJ whole genome shotgun (WGS) entry which is preliminary data.</text>
</comment>
<accession>A0A0R2HMM3</accession>
<dbReference type="Gene3D" id="1.20.1500.10">
    <property type="entry name" value="YheA/YmcA-like"/>
    <property type="match status" value="1"/>
</dbReference>
<dbReference type="Proteomes" id="UP000051841">
    <property type="component" value="Unassembled WGS sequence"/>
</dbReference>
<dbReference type="EMBL" id="JQBL01000005">
    <property type="protein sequence ID" value="KRN50794.1"/>
    <property type="molecule type" value="Genomic_DNA"/>
</dbReference>
<dbReference type="AlphaFoldDB" id="A0A0R2HMM3"/>
<dbReference type="InterPro" id="IPR023378">
    <property type="entry name" value="YheA/YmcA-like_dom_sf"/>
</dbReference>
<dbReference type="Pfam" id="PF06133">
    <property type="entry name" value="Com_YlbF"/>
    <property type="match status" value="1"/>
</dbReference>
<dbReference type="InterPro" id="IPR010368">
    <property type="entry name" value="Com_YlbF"/>
</dbReference>
<proteinExistence type="predicted"/>
<organism evidence="1 2">
    <name type="scientific">Kandleria vitulina DSM 20405</name>
    <dbReference type="NCBI Taxonomy" id="1410657"/>
    <lineage>
        <taxon>Bacteria</taxon>
        <taxon>Bacillati</taxon>
        <taxon>Bacillota</taxon>
        <taxon>Erysipelotrichia</taxon>
        <taxon>Erysipelotrichales</taxon>
        <taxon>Coprobacillaceae</taxon>
        <taxon>Kandleria</taxon>
    </lineage>
</organism>
<evidence type="ECO:0000313" key="1">
    <source>
        <dbReference type="EMBL" id="KRN50794.1"/>
    </source>
</evidence>
<evidence type="ECO:0008006" key="3">
    <source>
        <dbReference type="Google" id="ProtNLM"/>
    </source>
</evidence>
<keyword evidence="2" id="KW-1185">Reference proteome</keyword>
<dbReference type="PATRIC" id="fig|1410657.5.peg.1662"/>
<protein>
    <recommendedName>
        <fullName evidence="3">YlbF family regulator</fullName>
    </recommendedName>
</protein>
<name>A0A0R2HMM3_9FIRM</name>
<evidence type="ECO:0000313" key="2">
    <source>
        <dbReference type="Proteomes" id="UP000051841"/>
    </source>
</evidence>
<sequence>MSTKDKAQLINDYLLSKEEVIAYKQYESLLKDHPEIKEMEDELKAMQKELTRRKVRDEEISDLYEEYLTKKKAFEEHPLIVNYLNVKEEVNALLLNVEDLINNELS</sequence>